<feature type="region of interest" description="Disordered" evidence="1">
    <location>
        <begin position="385"/>
        <end position="417"/>
    </location>
</feature>
<evidence type="ECO:0000313" key="2">
    <source>
        <dbReference type="EMBL" id="TNV80110.1"/>
    </source>
</evidence>
<dbReference type="AlphaFoldDB" id="A0A8J8NTS6"/>
<feature type="compositionally biased region" description="Polar residues" evidence="1">
    <location>
        <begin position="394"/>
        <end position="416"/>
    </location>
</feature>
<accession>A0A8J8NTS6</accession>
<dbReference type="Proteomes" id="UP000785679">
    <property type="component" value="Unassembled WGS sequence"/>
</dbReference>
<feature type="region of interest" description="Disordered" evidence="1">
    <location>
        <begin position="262"/>
        <end position="292"/>
    </location>
</feature>
<keyword evidence="3" id="KW-1185">Reference proteome</keyword>
<evidence type="ECO:0000313" key="3">
    <source>
        <dbReference type="Proteomes" id="UP000785679"/>
    </source>
</evidence>
<sequence>MKNRKQSPFLTSHPQASFDSFSQPFQFRTTVPYDCSFQEDVYHRPHSIAQRSINNGSTVSRDFDWSKGELLGTSANKSRNAPIMQTLQSTIEAARTMGSMQQRVKSASMHEQAIRRQQLHQHVSSIQYQTINPYSQQEQRPYQTQSSLQSSKQQQQLSRYKILEEYDRTLLLIKTLCRASTPHNAQSQSILSLIVELEEKLQLRKREYELQDLVVFESLKRKKKHYKAMAKRMKGELAKACEREKIFLNRIHQLETERPFMKKEKDLNQNVQQKTNNSKRRDSLQIEESEKNPNFKALLEEAEDYLNRKDNTSTLATQTVTSLEPRRTKPTYKPIYSKNEEVKVDLQPSITLSPQKPPKSSLRKLKPKETYNVGTAMTQFLNSPLPSPYLDQPEPSNNQSCLHHPVSRQTQTISSSTKKKNNFLIGCDGQATKLNTDGGINRNEDEMANSPGFSSQEELNIKLMQAEQRIANGTLIDPMLLNISSMFLAGDETVLIDEPSVVKSPANLREVKSSQPISTALSVKASVMKSKLKQPTNLRELLQI</sequence>
<reference evidence="2" key="1">
    <citation type="submission" date="2019-06" db="EMBL/GenBank/DDBJ databases">
        <authorList>
            <person name="Zheng W."/>
        </authorList>
    </citation>
    <scope>NUCLEOTIDE SEQUENCE</scope>
    <source>
        <strain evidence="2">QDHG01</strain>
    </source>
</reference>
<evidence type="ECO:0000256" key="1">
    <source>
        <dbReference type="SAM" id="MobiDB-lite"/>
    </source>
</evidence>
<comment type="caution">
    <text evidence="2">The sequence shown here is derived from an EMBL/GenBank/DDBJ whole genome shotgun (WGS) entry which is preliminary data.</text>
</comment>
<organism evidence="2 3">
    <name type="scientific">Halteria grandinella</name>
    <dbReference type="NCBI Taxonomy" id="5974"/>
    <lineage>
        <taxon>Eukaryota</taxon>
        <taxon>Sar</taxon>
        <taxon>Alveolata</taxon>
        <taxon>Ciliophora</taxon>
        <taxon>Intramacronucleata</taxon>
        <taxon>Spirotrichea</taxon>
        <taxon>Stichotrichia</taxon>
        <taxon>Sporadotrichida</taxon>
        <taxon>Halteriidae</taxon>
        <taxon>Halteria</taxon>
    </lineage>
</organism>
<protein>
    <submittedName>
        <fullName evidence="2">Uncharacterized protein</fullName>
    </submittedName>
</protein>
<name>A0A8J8NTS6_HALGN</name>
<gene>
    <name evidence="2" type="ORF">FGO68_gene11247</name>
</gene>
<feature type="compositionally biased region" description="Basic and acidic residues" evidence="1">
    <location>
        <begin position="279"/>
        <end position="292"/>
    </location>
</feature>
<proteinExistence type="predicted"/>
<dbReference type="EMBL" id="RRYP01007968">
    <property type="protein sequence ID" value="TNV80110.1"/>
    <property type="molecule type" value="Genomic_DNA"/>
</dbReference>